<proteinExistence type="predicted"/>
<organism evidence="2">
    <name type="scientific">Arundo donax</name>
    <name type="common">Giant reed</name>
    <name type="synonym">Donax arundinaceus</name>
    <dbReference type="NCBI Taxonomy" id="35708"/>
    <lineage>
        <taxon>Eukaryota</taxon>
        <taxon>Viridiplantae</taxon>
        <taxon>Streptophyta</taxon>
        <taxon>Embryophyta</taxon>
        <taxon>Tracheophyta</taxon>
        <taxon>Spermatophyta</taxon>
        <taxon>Magnoliopsida</taxon>
        <taxon>Liliopsida</taxon>
        <taxon>Poales</taxon>
        <taxon>Poaceae</taxon>
        <taxon>PACMAD clade</taxon>
        <taxon>Arundinoideae</taxon>
        <taxon>Arundineae</taxon>
        <taxon>Arundo</taxon>
    </lineage>
</organism>
<evidence type="ECO:0000313" key="2">
    <source>
        <dbReference type="EMBL" id="JAD74284.1"/>
    </source>
</evidence>
<accession>A0A0A9CD93</accession>
<reference evidence="2" key="1">
    <citation type="submission" date="2014-09" db="EMBL/GenBank/DDBJ databases">
        <authorList>
            <person name="Magalhaes I.L.F."/>
            <person name="Oliveira U."/>
            <person name="Santos F.R."/>
            <person name="Vidigal T.H.D.A."/>
            <person name="Brescovit A.D."/>
            <person name="Santos A.J."/>
        </authorList>
    </citation>
    <scope>NUCLEOTIDE SEQUENCE</scope>
    <source>
        <tissue evidence="2">Shoot tissue taken approximately 20 cm above the soil surface</tissue>
    </source>
</reference>
<feature type="region of interest" description="Disordered" evidence="1">
    <location>
        <begin position="75"/>
        <end position="121"/>
    </location>
</feature>
<sequence length="121" mass="12752">MGEDGGSSACLVRASLSRPLRVGVLCWGGRRRPDMPPGWPDRAAGYHPRAQGGPVRAVRVLGGIHALVSCHGCDGDRGPRVGRPGYGDARQAKETAAARSRTSTVPPRSRPDAASLAWTRC</sequence>
<dbReference type="AlphaFoldDB" id="A0A0A9CD93"/>
<name>A0A0A9CD93_ARUDO</name>
<dbReference type="EMBL" id="GBRH01223611">
    <property type="protein sequence ID" value="JAD74284.1"/>
    <property type="molecule type" value="Transcribed_RNA"/>
</dbReference>
<reference evidence="2" key="2">
    <citation type="journal article" date="2015" name="Data Brief">
        <title>Shoot transcriptome of the giant reed, Arundo donax.</title>
        <authorList>
            <person name="Barrero R.A."/>
            <person name="Guerrero F.D."/>
            <person name="Moolhuijzen P."/>
            <person name="Goolsby J.A."/>
            <person name="Tidwell J."/>
            <person name="Bellgard S.E."/>
            <person name="Bellgard M.I."/>
        </authorList>
    </citation>
    <scope>NUCLEOTIDE SEQUENCE</scope>
    <source>
        <tissue evidence="2">Shoot tissue taken approximately 20 cm above the soil surface</tissue>
    </source>
</reference>
<protein>
    <submittedName>
        <fullName evidence="2">Uncharacterized protein</fullName>
    </submittedName>
</protein>
<evidence type="ECO:0000256" key="1">
    <source>
        <dbReference type="SAM" id="MobiDB-lite"/>
    </source>
</evidence>